<evidence type="ECO:0000256" key="1">
    <source>
        <dbReference type="ARBA" id="ARBA00022679"/>
    </source>
</evidence>
<dbReference type="SUPFAM" id="SSF55729">
    <property type="entry name" value="Acyl-CoA N-acyltransferases (Nat)"/>
    <property type="match status" value="1"/>
</dbReference>
<dbReference type="InterPro" id="IPR000182">
    <property type="entry name" value="GNAT_dom"/>
</dbReference>
<gene>
    <name evidence="4" type="ORF">MMAGJ_64660</name>
</gene>
<dbReference type="Pfam" id="PF00583">
    <property type="entry name" value="Acetyltransf_1"/>
    <property type="match status" value="1"/>
</dbReference>
<dbReference type="Gene3D" id="3.40.630.30">
    <property type="match status" value="1"/>
</dbReference>
<protein>
    <recommendedName>
        <fullName evidence="3">N-acetyltransferase domain-containing protein</fullName>
    </recommendedName>
</protein>
<evidence type="ECO:0000256" key="2">
    <source>
        <dbReference type="ARBA" id="ARBA00023315"/>
    </source>
</evidence>
<evidence type="ECO:0000259" key="3">
    <source>
        <dbReference type="PROSITE" id="PS51186"/>
    </source>
</evidence>
<dbReference type="PANTHER" id="PTHR43877">
    <property type="entry name" value="AMINOALKYLPHOSPHONATE N-ACETYLTRANSFERASE-RELATED-RELATED"/>
    <property type="match status" value="1"/>
</dbReference>
<dbReference type="Proteomes" id="UP000465622">
    <property type="component" value="Chromosome"/>
</dbReference>
<dbReference type="PROSITE" id="PS51186">
    <property type="entry name" value="GNAT"/>
    <property type="match status" value="1"/>
</dbReference>
<sequence length="166" mass="18337">MSSLAQLEPLLDRYVRMVVERMAADNGVDFGDPEQAVLHHNRLFREESVRFLVPPGRLLAAYAGGEPVGVAGIKRAGPRTGEIKRMYVAPSARGLGIGRALLDRLLDVARFERFDVVRLETASFMTAALRLYRSAGFRDAPQFADSETATSGMKGIVFLQLTLNRE</sequence>
<evidence type="ECO:0000313" key="4">
    <source>
        <dbReference type="EMBL" id="BBX37184.1"/>
    </source>
</evidence>
<keyword evidence="5" id="KW-1185">Reference proteome</keyword>
<keyword evidence="2" id="KW-0012">Acyltransferase</keyword>
<keyword evidence="1" id="KW-0808">Transferase</keyword>
<feature type="domain" description="N-acetyltransferase" evidence="3">
    <location>
        <begin position="17"/>
        <end position="164"/>
    </location>
</feature>
<accession>A0ABM7I2S3</accession>
<name>A0ABM7I2S3_MYCME</name>
<dbReference type="CDD" id="cd04301">
    <property type="entry name" value="NAT_SF"/>
    <property type="match status" value="1"/>
</dbReference>
<evidence type="ECO:0000313" key="5">
    <source>
        <dbReference type="Proteomes" id="UP000465622"/>
    </source>
</evidence>
<reference evidence="4 5" key="1">
    <citation type="journal article" date="2019" name="Emerg. Microbes Infect.">
        <title>Comprehensive subspecies identification of 175 nontuberculous mycobacteria species based on 7547 genomic profiles.</title>
        <authorList>
            <person name="Matsumoto Y."/>
            <person name="Kinjo T."/>
            <person name="Motooka D."/>
            <person name="Nabeya D."/>
            <person name="Jung N."/>
            <person name="Uechi K."/>
            <person name="Horii T."/>
            <person name="Iida T."/>
            <person name="Fujita J."/>
            <person name="Nakamura S."/>
        </authorList>
    </citation>
    <scope>NUCLEOTIDE SEQUENCE [LARGE SCALE GENOMIC DNA]</scope>
    <source>
        <strain evidence="4 5">JCM 12375</strain>
    </source>
</reference>
<dbReference type="RefSeq" id="WP_163642372.1">
    <property type="nucleotide sequence ID" value="NZ_AP022567.1"/>
</dbReference>
<organism evidence="4 5">
    <name type="scientific">Mycolicibacterium mageritense</name>
    <name type="common">Mycobacterium mageritense</name>
    <dbReference type="NCBI Taxonomy" id="53462"/>
    <lineage>
        <taxon>Bacteria</taxon>
        <taxon>Bacillati</taxon>
        <taxon>Actinomycetota</taxon>
        <taxon>Actinomycetes</taxon>
        <taxon>Mycobacteriales</taxon>
        <taxon>Mycobacteriaceae</taxon>
        <taxon>Mycolicibacterium</taxon>
    </lineage>
</organism>
<dbReference type="InterPro" id="IPR050832">
    <property type="entry name" value="Bact_Acetyltransf"/>
</dbReference>
<proteinExistence type="predicted"/>
<dbReference type="InterPro" id="IPR016181">
    <property type="entry name" value="Acyl_CoA_acyltransferase"/>
</dbReference>
<dbReference type="EMBL" id="AP022567">
    <property type="protein sequence ID" value="BBX37184.1"/>
    <property type="molecule type" value="Genomic_DNA"/>
</dbReference>
<dbReference type="PANTHER" id="PTHR43877:SF2">
    <property type="entry name" value="AMINOALKYLPHOSPHONATE N-ACETYLTRANSFERASE-RELATED"/>
    <property type="match status" value="1"/>
</dbReference>